<feature type="region of interest" description="Disordered" evidence="1">
    <location>
        <begin position="70"/>
        <end position="89"/>
    </location>
</feature>
<evidence type="ECO:0000313" key="3">
    <source>
        <dbReference type="Proteomes" id="UP000728032"/>
    </source>
</evidence>
<dbReference type="Proteomes" id="UP000728032">
    <property type="component" value="Unassembled WGS sequence"/>
</dbReference>
<dbReference type="EMBL" id="CAJPVJ010001962">
    <property type="protein sequence ID" value="CAG2165572.1"/>
    <property type="molecule type" value="Genomic_DNA"/>
</dbReference>
<name>A0A7R9QGY9_9ACAR</name>
<evidence type="ECO:0000313" key="2">
    <source>
        <dbReference type="EMBL" id="CAD7645252.1"/>
    </source>
</evidence>
<dbReference type="AlphaFoldDB" id="A0A7R9QGY9"/>
<organism evidence="2">
    <name type="scientific">Oppiella nova</name>
    <dbReference type="NCBI Taxonomy" id="334625"/>
    <lineage>
        <taxon>Eukaryota</taxon>
        <taxon>Metazoa</taxon>
        <taxon>Ecdysozoa</taxon>
        <taxon>Arthropoda</taxon>
        <taxon>Chelicerata</taxon>
        <taxon>Arachnida</taxon>
        <taxon>Acari</taxon>
        <taxon>Acariformes</taxon>
        <taxon>Sarcoptiformes</taxon>
        <taxon>Oribatida</taxon>
        <taxon>Brachypylina</taxon>
        <taxon>Oppioidea</taxon>
        <taxon>Oppiidae</taxon>
        <taxon>Oppiella</taxon>
    </lineage>
</organism>
<dbReference type="EMBL" id="OC916787">
    <property type="protein sequence ID" value="CAD7645252.1"/>
    <property type="molecule type" value="Genomic_DNA"/>
</dbReference>
<proteinExistence type="predicted"/>
<evidence type="ECO:0000256" key="1">
    <source>
        <dbReference type="SAM" id="MobiDB-lite"/>
    </source>
</evidence>
<gene>
    <name evidence="2" type="ORF">ONB1V03_LOCUS5111</name>
</gene>
<accession>A0A7R9QGY9</accession>
<dbReference type="OrthoDB" id="6618101at2759"/>
<reference evidence="2" key="1">
    <citation type="submission" date="2020-11" db="EMBL/GenBank/DDBJ databases">
        <authorList>
            <person name="Tran Van P."/>
        </authorList>
    </citation>
    <scope>NUCLEOTIDE SEQUENCE</scope>
</reference>
<keyword evidence="3" id="KW-1185">Reference proteome</keyword>
<sequence length="148" mass="16293">MVLSSIPHSSSQIDARLKLYLIEMPRRVVFVDVDTNHVMDSGVDNPFRPGSELSKEADIIVNLIKEGKPITPTKETVDGPNGLNGLNSEINGKRDISLLEKSPEMNGTPKSRAPAVVEVKQMVVPSNDSKQVAEEVTLKKRRKCCTIQ</sequence>
<protein>
    <submittedName>
        <fullName evidence="2">Uncharacterized protein</fullName>
    </submittedName>
</protein>